<dbReference type="PANTHER" id="PTHR34222:SF99">
    <property type="entry name" value="PROTEIN, PUTATIVE-RELATED"/>
    <property type="match status" value="1"/>
</dbReference>
<gene>
    <name evidence="2" type="ORF">CFOL_v3_12478</name>
</gene>
<feature type="compositionally biased region" description="Basic and acidic residues" evidence="1">
    <location>
        <begin position="291"/>
        <end position="301"/>
    </location>
</feature>
<accession>A0A1Q3BLS0</accession>
<sequence length="301" mass="33668">MVTSWILHSIIPELASSVIYADSAHVIWADLQNHFLQPNTTKVYRIKQDIAEWKQDRLSVSAYFTHLKSHRDELSSHISPPDCSWGASQKFLSSIQQDQAMKFLQGLHESFAPLRSQLLLQDPLPSVRKLYSLVLQEEKQREIQSSHLIKPEASALVTKNIGNFSPNSNHGEKGRPHCDHCDMDGHTVTTCYKIHGYTPKKNVMSPNHYNHCNRDSHTMTSCHKLHGFPPKKSGSNIQPKGFQVDGSQGLTAQPSLHPTNPSNTTDQYAQILAILQQGSSQPSVHLAGPVNKEHDWSGSCS</sequence>
<keyword evidence="3" id="KW-1185">Reference proteome</keyword>
<protein>
    <submittedName>
        <fullName evidence="2">UBN2_3 domain-containing protein</fullName>
    </submittedName>
</protein>
<evidence type="ECO:0000313" key="2">
    <source>
        <dbReference type="EMBL" id="GAV68976.1"/>
    </source>
</evidence>
<dbReference type="AlphaFoldDB" id="A0A1Q3BLS0"/>
<dbReference type="EMBL" id="BDDD01000676">
    <property type="protein sequence ID" value="GAV68976.1"/>
    <property type="molecule type" value="Genomic_DNA"/>
</dbReference>
<reference evidence="3" key="1">
    <citation type="submission" date="2016-04" db="EMBL/GenBank/DDBJ databases">
        <title>Cephalotus genome sequencing.</title>
        <authorList>
            <person name="Fukushima K."/>
            <person name="Hasebe M."/>
            <person name="Fang X."/>
        </authorList>
    </citation>
    <scope>NUCLEOTIDE SEQUENCE [LARGE SCALE GENOMIC DNA]</scope>
    <source>
        <strain evidence="3">cv. St1</strain>
    </source>
</reference>
<name>A0A1Q3BLS0_CEPFO</name>
<dbReference type="PANTHER" id="PTHR34222">
    <property type="entry name" value="GAG_PRE-INTEGRS DOMAIN-CONTAINING PROTEIN"/>
    <property type="match status" value="1"/>
</dbReference>
<feature type="region of interest" description="Disordered" evidence="1">
    <location>
        <begin position="280"/>
        <end position="301"/>
    </location>
</feature>
<feature type="compositionally biased region" description="Polar residues" evidence="1">
    <location>
        <begin position="245"/>
        <end position="264"/>
    </location>
</feature>
<dbReference type="OrthoDB" id="912999at2759"/>
<feature type="region of interest" description="Disordered" evidence="1">
    <location>
        <begin position="228"/>
        <end position="264"/>
    </location>
</feature>
<comment type="caution">
    <text evidence="2">The sequence shown here is derived from an EMBL/GenBank/DDBJ whole genome shotgun (WGS) entry which is preliminary data.</text>
</comment>
<evidence type="ECO:0000313" key="3">
    <source>
        <dbReference type="Proteomes" id="UP000187406"/>
    </source>
</evidence>
<evidence type="ECO:0000256" key="1">
    <source>
        <dbReference type="SAM" id="MobiDB-lite"/>
    </source>
</evidence>
<organism evidence="2 3">
    <name type="scientific">Cephalotus follicularis</name>
    <name type="common">Albany pitcher plant</name>
    <dbReference type="NCBI Taxonomy" id="3775"/>
    <lineage>
        <taxon>Eukaryota</taxon>
        <taxon>Viridiplantae</taxon>
        <taxon>Streptophyta</taxon>
        <taxon>Embryophyta</taxon>
        <taxon>Tracheophyta</taxon>
        <taxon>Spermatophyta</taxon>
        <taxon>Magnoliopsida</taxon>
        <taxon>eudicotyledons</taxon>
        <taxon>Gunneridae</taxon>
        <taxon>Pentapetalae</taxon>
        <taxon>rosids</taxon>
        <taxon>fabids</taxon>
        <taxon>Oxalidales</taxon>
        <taxon>Cephalotaceae</taxon>
        <taxon>Cephalotus</taxon>
    </lineage>
</organism>
<proteinExistence type="predicted"/>
<dbReference type="Proteomes" id="UP000187406">
    <property type="component" value="Unassembled WGS sequence"/>
</dbReference>
<dbReference type="InParanoid" id="A0A1Q3BLS0"/>